<name>A0A368XJW0_9BURK</name>
<keyword evidence="4" id="KW-1185">Reference proteome</keyword>
<feature type="transmembrane region" description="Helical" evidence="1">
    <location>
        <begin position="128"/>
        <end position="152"/>
    </location>
</feature>
<evidence type="ECO:0000313" key="4">
    <source>
        <dbReference type="Proteomes" id="UP000252884"/>
    </source>
</evidence>
<dbReference type="PANTHER" id="PTHR42208:SF1">
    <property type="entry name" value="HEAVY METAL TRANSPORTER"/>
    <property type="match status" value="1"/>
</dbReference>
<dbReference type="OrthoDB" id="9155091at2"/>
<proteinExistence type="predicted"/>
<keyword evidence="1" id="KW-1133">Transmembrane helix</keyword>
<feature type="transmembrane region" description="Helical" evidence="1">
    <location>
        <begin position="77"/>
        <end position="98"/>
    </location>
</feature>
<dbReference type="Pfam" id="PF13386">
    <property type="entry name" value="DsbD_2"/>
    <property type="match status" value="1"/>
</dbReference>
<dbReference type="Proteomes" id="UP000252884">
    <property type="component" value="Unassembled WGS sequence"/>
</dbReference>
<feature type="transmembrane region" description="Helical" evidence="1">
    <location>
        <begin position="6"/>
        <end position="31"/>
    </location>
</feature>
<evidence type="ECO:0000259" key="2">
    <source>
        <dbReference type="Pfam" id="PF13386"/>
    </source>
</evidence>
<dbReference type="RefSeq" id="WP_114470745.1">
    <property type="nucleotide sequence ID" value="NZ_QPJK01000008.1"/>
</dbReference>
<reference evidence="3 4" key="1">
    <citation type="submission" date="2018-07" db="EMBL/GenBank/DDBJ databases">
        <title>Genomic Encyclopedia of Type Strains, Phase IV (KMG-IV): sequencing the most valuable type-strain genomes for metagenomic binning, comparative biology and taxonomic classification.</title>
        <authorList>
            <person name="Goeker M."/>
        </authorList>
    </citation>
    <scope>NUCLEOTIDE SEQUENCE [LARGE SCALE GENOMIC DNA]</scope>
    <source>
        <strain evidence="3 4">DSM 21634</strain>
    </source>
</reference>
<protein>
    <recommendedName>
        <fullName evidence="2">Urease accessory protein UreH-like transmembrane domain-containing protein</fullName>
    </recommendedName>
</protein>
<organism evidence="3 4">
    <name type="scientific">Pseudorhodoferax soli</name>
    <dbReference type="NCBI Taxonomy" id="545864"/>
    <lineage>
        <taxon>Bacteria</taxon>
        <taxon>Pseudomonadati</taxon>
        <taxon>Pseudomonadota</taxon>
        <taxon>Betaproteobacteria</taxon>
        <taxon>Burkholderiales</taxon>
        <taxon>Comamonadaceae</taxon>
    </lineage>
</organism>
<comment type="caution">
    <text evidence="3">The sequence shown here is derived from an EMBL/GenBank/DDBJ whole genome shotgun (WGS) entry which is preliminary data.</text>
</comment>
<dbReference type="EMBL" id="QPJK01000008">
    <property type="protein sequence ID" value="RCW68232.1"/>
    <property type="molecule type" value="Genomic_DNA"/>
</dbReference>
<feature type="domain" description="Urease accessory protein UreH-like transmembrane" evidence="2">
    <location>
        <begin position="8"/>
        <end position="180"/>
    </location>
</feature>
<gene>
    <name evidence="3" type="ORF">DES41_108415</name>
</gene>
<feature type="transmembrane region" description="Helical" evidence="1">
    <location>
        <begin position="51"/>
        <end position="71"/>
    </location>
</feature>
<dbReference type="AlphaFoldDB" id="A0A368XJW0"/>
<evidence type="ECO:0000256" key="1">
    <source>
        <dbReference type="SAM" id="Phobius"/>
    </source>
</evidence>
<keyword evidence="1" id="KW-0812">Transmembrane</keyword>
<evidence type="ECO:0000313" key="3">
    <source>
        <dbReference type="EMBL" id="RCW68232.1"/>
    </source>
</evidence>
<dbReference type="PANTHER" id="PTHR42208">
    <property type="entry name" value="HEAVY METAL TRANSPORTER-RELATED"/>
    <property type="match status" value="1"/>
</dbReference>
<accession>A0A368XJW0</accession>
<dbReference type="InterPro" id="IPR039447">
    <property type="entry name" value="UreH-like_TM_dom"/>
</dbReference>
<keyword evidence="1" id="KW-0472">Membrane</keyword>
<feature type="transmembrane region" description="Helical" evidence="1">
    <location>
        <begin position="158"/>
        <end position="180"/>
    </location>
</feature>
<sequence length="236" mass="23993">MAADPGMTALLMGLAGGPHCALMCGAACAGIGRAAGPHSGRALAQFHAGRAAGYAAMGALAAWSLQGLGWLGGASVALRPLWSFVHLAAMALGLVLLLQARQPAWLERQGRAVWQRVRMLAPRRGGSVLVGLAWALMPCGLLQAALLTAALAGDPVRGASAMLAFAAGSALSLWAAPWLVMRPPALAGGAGGVLAGRAERLSAWGTRLAGLALLASSSWALWHGLVHAQAPWCLPR</sequence>